<dbReference type="SUPFAM" id="SSF47413">
    <property type="entry name" value="lambda repressor-like DNA-binding domains"/>
    <property type="match status" value="1"/>
</dbReference>
<protein>
    <submittedName>
        <fullName evidence="2">Uncharacterized protein</fullName>
    </submittedName>
</protein>
<comment type="caution">
    <text evidence="2">The sequence shown here is derived from an EMBL/GenBank/DDBJ whole genome shotgun (WGS) entry which is preliminary data.</text>
</comment>
<dbReference type="Proteomes" id="UP000019812">
    <property type="component" value="Unassembled WGS sequence"/>
</dbReference>
<dbReference type="Gene3D" id="1.10.260.40">
    <property type="entry name" value="lambda repressor-like DNA-binding domains"/>
    <property type="match status" value="1"/>
</dbReference>
<evidence type="ECO:0000313" key="2">
    <source>
        <dbReference type="EMBL" id="KFB66171.1"/>
    </source>
</evidence>
<dbReference type="AlphaFoldDB" id="A0A084XUM7"/>
<sequence length="92" mass="9901">MRHVDTCGFGQSALKSRAMDISTWLDADRGRLTALAAHFGLTQSAVSQWRANGVPPARMKAVREFTGGAVTLDDMLPAWPQPDGREGSTVTT</sequence>
<feature type="region of interest" description="Disordered" evidence="1">
    <location>
        <begin position="73"/>
        <end position="92"/>
    </location>
</feature>
<reference evidence="2 3" key="1">
    <citation type="submission" date="2014-07" db="EMBL/GenBank/DDBJ databases">
        <title>Expanding our view of genomic diversity in Candidatus Accumulibacter clades.</title>
        <authorList>
            <person name="Skennerton C.T."/>
            <person name="Barr J.J."/>
            <person name="Slater F.R."/>
            <person name="Bond P.L."/>
            <person name="Tyson G.W."/>
        </authorList>
    </citation>
    <scope>NUCLEOTIDE SEQUENCE [LARGE SCALE GENOMIC DNA]</scope>
    <source>
        <strain evidence="3">SK-01</strain>
    </source>
</reference>
<evidence type="ECO:0000313" key="3">
    <source>
        <dbReference type="Proteomes" id="UP000019812"/>
    </source>
</evidence>
<name>A0A084XUM7_9PROT</name>
<evidence type="ECO:0000256" key="1">
    <source>
        <dbReference type="SAM" id="MobiDB-lite"/>
    </source>
</evidence>
<proteinExistence type="predicted"/>
<organism evidence="2 3">
    <name type="scientific">Candidatus Accumulibacter vicinus</name>
    <dbReference type="NCBI Taxonomy" id="2954382"/>
    <lineage>
        <taxon>Bacteria</taxon>
        <taxon>Pseudomonadati</taxon>
        <taxon>Pseudomonadota</taxon>
        <taxon>Betaproteobacteria</taxon>
        <taxon>Candidatus Accumulibacter</taxon>
    </lineage>
</organism>
<dbReference type="GO" id="GO:0003677">
    <property type="term" value="F:DNA binding"/>
    <property type="evidence" value="ECO:0007669"/>
    <property type="project" value="InterPro"/>
</dbReference>
<dbReference type="STRING" id="1457154.CAPSK01_004540"/>
<gene>
    <name evidence="2" type="ORF">CAPSK01_004540</name>
</gene>
<dbReference type="InterPro" id="IPR010982">
    <property type="entry name" value="Lambda_DNA-bd_dom_sf"/>
</dbReference>
<dbReference type="EMBL" id="JDSS02000049">
    <property type="protein sequence ID" value="KFB66171.1"/>
    <property type="molecule type" value="Genomic_DNA"/>
</dbReference>
<accession>A0A084XUM7</accession>
<dbReference type="InterPro" id="IPR031856">
    <property type="entry name" value="YdaS_toxin-like"/>
</dbReference>
<dbReference type="Pfam" id="PF15943">
    <property type="entry name" value="YdaS_toxin"/>
    <property type="match status" value="1"/>
</dbReference>